<dbReference type="InterPro" id="IPR022666">
    <property type="entry name" value="Ribosomal_uL2_RNA-bd_dom"/>
</dbReference>
<feature type="domain" description="Large ribosomal subunit protein uL2 RNA-binding" evidence="8">
    <location>
        <begin position="42"/>
        <end position="118"/>
    </location>
</feature>
<name>A0A518D2T8_9BACT</name>
<dbReference type="SMART" id="SM01382">
    <property type="entry name" value="Ribosomal_L2_C"/>
    <property type="match status" value="1"/>
</dbReference>
<dbReference type="InterPro" id="IPR012340">
    <property type="entry name" value="NA-bd_OB-fold"/>
</dbReference>
<evidence type="ECO:0000313" key="10">
    <source>
        <dbReference type="Proteomes" id="UP000319342"/>
    </source>
</evidence>
<dbReference type="InterPro" id="IPR022669">
    <property type="entry name" value="Ribosomal_uL2_C"/>
</dbReference>
<dbReference type="GO" id="GO:0003735">
    <property type="term" value="F:structural constituent of ribosome"/>
    <property type="evidence" value="ECO:0007669"/>
    <property type="project" value="InterPro"/>
</dbReference>
<dbReference type="FunFam" id="2.40.50.140:FF:000003">
    <property type="entry name" value="50S ribosomal protein L2"/>
    <property type="match status" value="1"/>
</dbReference>
<keyword evidence="10" id="KW-1185">Reference proteome</keyword>
<dbReference type="PANTHER" id="PTHR13691">
    <property type="entry name" value="RIBOSOMAL PROTEIN L2"/>
    <property type="match status" value="1"/>
</dbReference>
<feature type="region of interest" description="Disordered" evidence="6">
    <location>
        <begin position="221"/>
        <end position="276"/>
    </location>
</feature>
<dbReference type="InterPro" id="IPR014722">
    <property type="entry name" value="Rib_uL2_dom2"/>
</dbReference>
<dbReference type="GO" id="GO:0016740">
    <property type="term" value="F:transferase activity"/>
    <property type="evidence" value="ECO:0007669"/>
    <property type="project" value="InterPro"/>
</dbReference>
<dbReference type="Gene3D" id="4.10.950.10">
    <property type="entry name" value="Ribosomal protein L2, domain 3"/>
    <property type="match status" value="1"/>
</dbReference>
<gene>
    <name evidence="5 9" type="primary">rplB</name>
    <name evidence="9" type="ORF">Pla163_29270</name>
</gene>
<dbReference type="InterPro" id="IPR005880">
    <property type="entry name" value="Ribosomal_uL2_bac/org-type"/>
</dbReference>
<sequence>MAIKSYRPTSPGRRHGNVLDFSDLSKVKPQKSLLRPLKKTGGRNNTGRITSRRRGGGHKRRYRLIDWKRDKDGVPGTVRTLEYDPNRSANIALVVYADGEKRYILAPVGLTVGMPIQSGTGSEPHPGNAMTLADIPIGQTIHNIELQPGRGGQICRSAGSAAQLQARDGNYAIISLPSGELRRVHVRCRATIGRVGNTDHQNVKLGKAGRKRHMGRRPEVRGTAMNPVDHPMGGGEGRTAGGRHPCSPTAVLSKGGRTRRRNHPSDKFIVRRRKKS</sequence>
<dbReference type="SUPFAM" id="SSF50104">
    <property type="entry name" value="Translation proteins SH3-like domain"/>
    <property type="match status" value="1"/>
</dbReference>
<dbReference type="Gene3D" id="2.30.30.30">
    <property type="match status" value="1"/>
</dbReference>
<dbReference type="AlphaFoldDB" id="A0A518D2T8"/>
<reference evidence="9 10" key="1">
    <citation type="submission" date="2019-02" db="EMBL/GenBank/DDBJ databases">
        <title>Deep-cultivation of Planctomycetes and their phenomic and genomic characterization uncovers novel biology.</title>
        <authorList>
            <person name="Wiegand S."/>
            <person name="Jogler M."/>
            <person name="Boedeker C."/>
            <person name="Pinto D."/>
            <person name="Vollmers J."/>
            <person name="Rivas-Marin E."/>
            <person name="Kohn T."/>
            <person name="Peeters S.H."/>
            <person name="Heuer A."/>
            <person name="Rast P."/>
            <person name="Oberbeckmann S."/>
            <person name="Bunk B."/>
            <person name="Jeske O."/>
            <person name="Meyerdierks A."/>
            <person name="Storesund J.E."/>
            <person name="Kallscheuer N."/>
            <person name="Luecker S."/>
            <person name="Lage O.M."/>
            <person name="Pohl T."/>
            <person name="Merkel B.J."/>
            <person name="Hornburger P."/>
            <person name="Mueller R.-W."/>
            <person name="Bruemmer F."/>
            <person name="Labrenz M."/>
            <person name="Spormann A.M."/>
            <person name="Op den Camp H."/>
            <person name="Overmann J."/>
            <person name="Amann R."/>
            <person name="Jetten M.S.M."/>
            <person name="Mascher T."/>
            <person name="Medema M.H."/>
            <person name="Devos D.P."/>
            <person name="Kaster A.-K."/>
            <person name="Ovreas L."/>
            <person name="Rohde M."/>
            <person name="Galperin M.Y."/>
            <person name="Jogler C."/>
        </authorList>
    </citation>
    <scope>NUCLEOTIDE SEQUENCE [LARGE SCALE GENOMIC DNA]</scope>
    <source>
        <strain evidence="9 10">Pla163</strain>
    </source>
</reference>
<dbReference type="Proteomes" id="UP000319342">
    <property type="component" value="Chromosome"/>
</dbReference>
<accession>A0A518D2T8</accession>
<evidence type="ECO:0000259" key="8">
    <source>
        <dbReference type="SMART" id="SM01383"/>
    </source>
</evidence>
<dbReference type="SUPFAM" id="SSF50249">
    <property type="entry name" value="Nucleic acid-binding proteins"/>
    <property type="match status" value="1"/>
</dbReference>
<dbReference type="NCBIfam" id="TIGR01171">
    <property type="entry name" value="rplB_bact"/>
    <property type="match status" value="1"/>
</dbReference>
<protein>
    <recommendedName>
        <fullName evidence="4 5">Large ribosomal subunit protein uL2</fullName>
    </recommendedName>
</protein>
<dbReference type="InterPro" id="IPR022671">
    <property type="entry name" value="Ribosomal_uL2_CS"/>
</dbReference>
<dbReference type="Gene3D" id="2.40.50.140">
    <property type="entry name" value="Nucleic acid-binding proteins"/>
    <property type="match status" value="1"/>
</dbReference>
<dbReference type="PIRSF" id="PIRSF002158">
    <property type="entry name" value="Ribosomal_L2"/>
    <property type="match status" value="1"/>
</dbReference>
<dbReference type="PANTHER" id="PTHR13691:SF5">
    <property type="entry name" value="LARGE RIBOSOMAL SUBUNIT PROTEIN UL2M"/>
    <property type="match status" value="1"/>
</dbReference>
<dbReference type="RefSeq" id="WP_145189821.1">
    <property type="nucleotide sequence ID" value="NZ_CP036290.1"/>
</dbReference>
<keyword evidence="3 5" id="KW-0687">Ribonucleoprotein</keyword>
<evidence type="ECO:0000256" key="4">
    <source>
        <dbReference type="ARBA" id="ARBA00035242"/>
    </source>
</evidence>
<comment type="subunit">
    <text evidence="5">Part of the 50S ribosomal subunit. Forms a bridge to the 30S subunit in the 70S ribosome.</text>
</comment>
<comment type="similarity">
    <text evidence="1 5">Belongs to the universal ribosomal protein uL2 family.</text>
</comment>
<feature type="compositionally biased region" description="Basic residues" evidence="6">
    <location>
        <begin position="50"/>
        <end position="59"/>
    </location>
</feature>
<proteinExistence type="inferred from homology"/>
<dbReference type="OrthoDB" id="9778722at2"/>
<dbReference type="EMBL" id="CP036290">
    <property type="protein sequence ID" value="QDU85790.1"/>
    <property type="molecule type" value="Genomic_DNA"/>
</dbReference>
<organism evidence="9 10">
    <name type="scientific">Rohdeia mirabilis</name>
    <dbReference type="NCBI Taxonomy" id="2528008"/>
    <lineage>
        <taxon>Bacteria</taxon>
        <taxon>Pseudomonadati</taxon>
        <taxon>Planctomycetota</taxon>
        <taxon>Planctomycetia</taxon>
        <taxon>Planctomycetia incertae sedis</taxon>
        <taxon>Rohdeia</taxon>
    </lineage>
</organism>
<dbReference type="HAMAP" id="MF_01320_B">
    <property type="entry name" value="Ribosomal_uL2_B"/>
    <property type="match status" value="1"/>
</dbReference>
<dbReference type="FunFam" id="4.10.950.10:FF:000001">
    <property type="entry name" value="50S ribosomal protein L2"/>
    <property type="match status" value="1"/>
</dbReference>
<keyword evidence="5" id="KW-0699">rRNA-binding</keyword>
<dbReference type="InterPro" id="IPR014726">
    <property type="entry name" value="Ribosomal_uL2_dom3"/>
</dbReference>
<dbReference type="GO" id="GO:0015934">
    <property type="term" value="C:large ribosomal subunit"/>
    <property type="evidence" value="ECO:0007669"/>
    <property type="project" value="InterPro"/>
</dbReference>
<dbReference type="Pfam" id="PF03947">
    <property type="entry name" value="Ribosomal_L2_C"/>
    <property type="match status" value="1"/>
</dbReference>
<dbReference type="FunFam" id="2.30.30.30:FF:000001">
    <property type="entry name" value="50S ribosomal protein L2"/>
    <property type="match status" value="1"/>
</dbReference>
<evidence type="ECO:0000256" key="3">
    <source>
        <dbReference type="ARBA" id="ARBA00023274"/>
    </source>
</evidence>
<dbReference type="Pfam" id="PF00181">
    <property type="entry name" value="Ribosomal_L2_N"/>
    <property type="match status" value="1"/>
</dbReference>
<dbReference type="SMART" id="SM01383">
    <property type="entry name" value="Ribosomal_L2"/>
    <property type="match status" value="1"/>
</dbReference>
<evidence type="ECO:0000259" key="7">
    <source>
        <dbReference type="SMART" id="SM01382"/>
    </source>
</evidence>
<evidence type="ECO:0000256" key="5">
    <source>
        <dbReference type="HAMAP-Rule" id="MF_01320"/>
    </source>
</evidence>
<evidence type="ECO:0000256" key="1">
    <source>
        <dbReference type="ARBA" id="ARBA00005636"/>
    </source>
</evidence>
<feature type="region of interest" description="Disordered" evidence="6">
    <location>
        <begin position="35"/>
        <end position="59"/>
    </location>
</feature>
<comment type="function">
    <text evidence="5">One of the primary rRNA binding proteins. Required for association of the 30S and 50S subunits to form the 70S ribosome, for tRNA binding and peptide bond formation. It has been suggested to have peptidyltransferase activity; this is somewhat controversial. Makes several contacts with the 16S rRNA in the 70S ribosome.</text>
</comment>
<evidence type="ECO:0000313" key="9">
    <source>
        <dbReference type="EMBL" id="QDU85790.1"/>
    </source>
</evidence>
<evidence type="ECO:0000256" key="6">
    <source>
        <dbReference type="SAM" id="MobiDB-lite"/>
    </source>
</evidence>
<dbReference type="InterPro" id="IPR002171">
    <property type="entry name" value="Ribosomal_uL2"/>
</dbReference>
<dbReference type="InterPro" id="IPR008991">
    <property type="entry name" value="Translation_prot_SH3-like_sf"/>
</dbReference>
<dbReference type="PROSITE" id="PS00467">
    <property type="entry name" value="RIBOSOMAL_L2"/>
    <property type="match status" value="1"/>
</dbReference>
<keyword evidence="2 5" id="KW-0689">Ribosomal protein</keyword>
<dbReference type="GO" id="GO:0002181">
    <property type="term" value="P:cytoplasmic translation"/>
    <property type="evidence" value="ECO:0007669"/>
    <property type="project" value="TreeGrafter"/>
</dbReference>
<keyword evidence="5" id="KW-0694">RNA-binding</keyword>
<evidence type="ECO:0000256" key="2">
    <source>
        <dbReference type="ARBA" id="ARBA00022980"/>
    </source>
</evidence>
<feature type="domain" description="Large ribosomal subunit protein uL2 C-terminal" evidence="7">
    <location>
        <begin position="124"/>
        <end position="252"/>
    </location>
</feature>
<dbReference type="GO" id="GO:0019843">
    <property type="term" value="F:rRNA binding"/>
    <property type="evidence" value="ECO:0007669"/>
    <property type="project" value="UniProtKB-UniRule"/>
</dbReference>